<evidence type="ECO:0000313" key="1">
    <source>
        <dbReference type="EMBL" id="KAF9816738.1"/>
    </source>
</evidence>
<reference evidence="1" key="2">
    <citation type="journal article" name="Front. Microbiol.">
        <title>Degradative Capacity of Two Strains of Rhodonia placenta: From Phenotype to Genotype.</title>
        <authorList>
            <person name="Kolle M."/>
            <person name="Horta M.A.C."/>
            <person name="Nowrousian M."/>
            <person name="Ohm R.A."/>
            <person name="Benz J.P."/>
            <person name="Pilgard A."/>
        </authorList>
    </citation>
    <scope>NUCLEOTIDE SEQUENCE</scope>
    <source>
        <strain evidence="1">FPRL280</strain>
    </source>
</reference>
<evidence type="ECO:0000313" key="2">
    <source>
        <dbReference type="Proteomes" id="UP000639403"/>
    </source>
</evidence>
<sequence length="158" mass="17949">MLDCGPVAPAVMAAGYACTMPGVIKLPPRIDRPYSFAYRPLILTFRPRRRPATFPMSSAPYTSCSTTSQKLHPLTWPTTRLTMKIGWSSIGRRSRHRSAATWGPQLCRPPSRVSRRHYMTGLLLTRIMRCENKTTRREGRRARVHMITSRPGVLAGRR</sequence>
<dbReference type="EMBL" id="JADOXO010000053">
    <property type="protein sequence ID" value="KAF9816738.1"/>
    <property type="molecule type" value="Genomic_DNA"/>
</dbReference>
<accession>A0A8H7P4R0</accession>
<dbReference type="AlphaFoldDB" id="A0A8H7P4R0"/>
<name>A0A8H7P4R0_9APHY</name>
<dbReference type="Proteomes" id="UP000639403">
    <property type="component" value="Unassembled WGS sequence"/>
</dbReference>
<proteinExistence type="predicted"/>
<reference evidence="1" key="1">
    <citation type="submission" date="2020-11" db="EMBL/GenBank/DDBJ databases">
        <authorList>
            <person name="Koelle M."/>
            <person name="Horta M.A.C."/>
            <person name="Nowrousian M."/>
            <person name="Ohm R.A."/>
            <person name="Benz P."/>
            <person name="Pilgard A."/>
        </authorList>
    </citation>
    <scope>NUCLEOTIDE SEQUENCE</scope>
    <source>
        <strain evidence="1">FPRL280</strain>
    </source>
</reference>
<protein>
    <submittedName>
        <fullName evidence="1">Uncharacterized protein</fullName>
    </submittedName>
</protein>
<organism evidence="1 2">
    <name type="scientific">Rhodonia placenta</name>
    <dbReference type="NCBI Taxonomy" id="104341"/>
    <lineage>
        <taxon>Eukaryota</taxon>
        <taxon>Fungi</taxon>
        <taxon>Dikarya</taxon>
        <taxon>Basidiomycota</taxon>
        <taxon>Agaricomycotina</taxon>
        <taxon>Agaricomycetes</taxon>
        <taxon>Polyporales</taxon>
        <taxon>Adustoporiaceae</taxon>
        <taxon>Rhodonia</taxon>
    </lineage>
</organism>
<gene>
    <name evidence="1" type="ORF">IEO21_03900</name>
</gene>
<comment type="caution">
    <text evidence="1">The sequence shown here is derived from an EMBL/GenBank/DDBJ whole genome shotgun (WGS) entry which is preliminary data.</text>
</comment>